<evidence type="ECO:0000256" key="1">
    <source>
        <dbReference type="SAM" id="MobiDB-lite"/>
    </source>
</evidence>
<proteinExistence type="predicted"/>
<name>A0A086T5J2_HAPC1</name>
<evidence type="ECO:0000313" key="3">
    <source>
        <dbReference type="Proteomes" id="UP000029964"/>
    </source>
</evidence>
<sequence>MSSSSRQSQHVVSDAASQITLTDKASTYSKAATKLLTETLTDAARGFKANMLDRLQRPRAEASTKAGTEAKPLPKADPLKNWEARHAAFLYRA</sequence>
<protein>
    <submittedName>
        <fullName evidence="2">Uncharacterized protein</fullName>
    </submittedName>
</protein>
<feature type="region of interest" description="Disordered" evidence="1">
    <location>
        <begin position="54"/>
        <end position="78"/>
    </location>
</feature>
<evidence type="ECO:0000313" key="2">
    <source>
        <dbReference type="EMBL" id="KFH44624.1"/>
    </source>
</evidence>
<reference evidence="3" key="1">
    <citation type="journal article" date="2014" name="Genome Announc.">
        <title>Genome sequence and annotation of Acremonium chrysogenum, producer of the beta-lactam antibiotic cephalosporin C.</title>
        <authorList>
            <person name="Terfehr D."/>
            <person name="Dahlmann T.A."/>
            <person name="Specht T."/>
            <person name="Zadra I."/>
            <person name="Kuernsteiner H."/>
            <person name="Kueck U."/>
        </authorList>
    </citation>
    <scope>NUCLEOTIDE SEQUENCE [LARGE SCALE GENOMIC DNA]</scope>
    <source>
        <strain evidence="3">ATCC 11550 / CBS 779.69 / DSM 880 / IAM 14645 / JCM 23072 / IMI 49137</strain>
    </source>
</reference>
<dbReference type="EMBL" id="JPKY01000045">
    <property type="protein sequence ID" value="KFH44624.1"/>
    <property type="molecule type" value="Genomic_DNA"/>
</dbReference>
<gene>
    <name evidence="2" type="ORF">ACRE_045710</name>
</gene>
<accession>A0A086T5J2</accession>
<dbReference type="HOGENOM" id="CLU_2559811_0_0_1"/>
<keyword evidence="3" id="KW-1185">Reference proteome</keyword>
<organism evidence="2 3">
    <name type="scientific">Hapsidospora chrysogenum (strain ATCC 11550 / CBS 779.69 / DSM 880 / IAM 14645 / JCM 23072 / IMI 49137)</name>
    <name type="common">Acremonium chrysogenum</name>
    <dbReference type="NCBI Taxonomy" id="857340"/>
    <lineage>
        <taxon>Eukaryota</taxon>
        <taxon>Fungi</taxon>
        <taxon>Dikarya</taxon>
        <taxon>Ascomycota</taxon>
        <taxon>Pezizomycotina</taxon>
        <taxon>Sordariomycetes</taxon>
        <taxon>Hypocreomycetidae</taxon>
        <taxon>Hypocreales</taxon>
        <taxon>Bionectriaceae</taxon>
        <taxon>Hapsidospora</taxon>
    </lineage>
</organism>
<dbReference type="AlphaFoldDB" id="A0A086T5J2"/>
<comment type="caution">
    <text evidence="2">The sequence shown here is derived from an EMBL/GenBank/DDBJ whole genome shotgun (WGS) entry which is preliminary data.</text>
</comment>
<dbReference type="Proteomes" id="UP000029964">
    <property type="component" value="Unassembled WGS sequence"/>
</dbReference>